<dbReference type="EMBL" id="CAVNYO010000021">
    <property type="protein sequence ID" value="CAK5262577.1"/>
    <property type="molecule type" value="Genomic_DNA"/>
</dbReference>
<reference evidence="2" key="1">
    <citation type="submission" date="2023-11" db="EMBL/GenBank/DDBJ databases">
        <authorList>
            <person name="De Vega J J."/>
            <person name="De Vega J J."/>
        </authorList>
    </citation>
    <scope>NUCLEOTIDE SEQUENCE</scope>
</reference>
<comment type="caution">
    <text evidence="2">The sequence shown here is derived from an EMBL/GenBank/DDBJ whole genome shotgun (WGS) entry which is preliminary data.</text>
</comment>
<dbReference type="Proteomes" id="UP001295794">
    <property type="component" value="Unassembled WGS sequence"/>
</dbReference>
<feature type="region of interest" description="Disordered" evidence="1">
    <location>
        <begin position="331"/>
        <end position="357"/>
    </location>
</feature>
<gene>
    <name evidence="2" type="ORF">MYCIT1_LOCUS1416</name>
</gene>
<evidence type="ECO:0008006" key="4">
    <source>
        <dbReference type="Google" id="ProtNLM"/>
    </source>
</evidence>
<sequence length="822" mass="91357">MPAAELGAQVYQFPADEIAAMLSPKRLQRQWKGTEGPHHLAHFDCLVNSDAVSLALSSQSNLATMYRSESLTERDHYEPLAKYLNARLKRVRKACRVILDSKAEVCVGETSFPALKDESRLLPELNFYEYDRSTFDGIEGANLLNPDLVGINTLQASSTELDCCWQSTFDDHGPNRHLQQIQIAVGVKRIWSELIPHAAAYAHAQLSVNPMRSFSVVIAFNHVERQLRFLIFHRGGLTASVGLDVTDASTCAAVEKVFLSIALWSCREDAGLPSFTDGVRFVLPKMDGVGNANACCFGVMKTVLDARHSIRGRNTLVGAVAVNDLGFPFDTPKPGVHPRDKQETGKVSGREKQGKPSAEKLELITPRPSNDELKLPQAMQALTSSPQQGPVKHVILKTGWYPSHRAEIGGKMLHVCPDTFGTAGHVLSFIPCSEEDVPLTNDIFLPEPDQMTDCLWQYRNATSQVADKSLDHRTMCVHITTSEGKRLETCKTPWDLVISVVHGMLGWLSLFQAGFLHRNVSIVNLLRLDPPLHRPKFTTTVIERVLRDMSADFSVFEKQSEFVVDLGSRLDRLDLPADAPLPEFASLLLSHRNEPAKHKLAELAHAVQMAVGELDIGTECRGMIIDGDQACELKDYFRSDHSRGTISGTRRFMSTTLRMALQDGTPYLQSPVDDHESAFWTGLSALLQGHADKDSKIEVEWAINLASDNVDIREAVIGPRKLGALPRLLRSQTSNPFILTMAPFFQEWYKQIVEARDDWAGAIMDVNDRTGGDQPTADDKELRGSLHAVHFQECAYRGVLTLLRVAKKHRASLQSYGTEDRT</sequence>
<evidence type="ECO:0000313" key="3">
    <source>
        <dbReference type="Proteomes" id="UP001295794"/>
    </source>
</evidence>
<proteinExistence type="predicted"/>
<protein>
    <recommendedName>
        <fullName evidence="4">Fungal-type protein kinase domain-containing protein</fullName>
    </recommendedName>
</protein>
<dbReference type="AlphaFoldDB" id="A0AAD2GUX4"/>
<name>A0AAD2GUX4_9AGAR</name>
<feature type="compositionally biased region" description="Basic and acidic residues" evidence="1">
    <location>
        <begin position="337"/>
        <end position="357"/>
    </location>
</feature>
<organism evidence="2 3">
    <name type="scientific">Mycena citricolor</name>
    <dbReference type="NCBI Taxonomy" id="2018698"/>
    <lineage>
        <taxon>Eukaryota</taxon>
        <taxon>Fungi</taxon>
        <taxon>Dikarya</taxon>
        <taxon>Basidiomycota</taxon>
        <taxon>Agaricomycotina</taxon>
        <taxon>Agaricomycetes</taxon>
        <taxon>Agaricomycetidae</taxon>
        <taxon>Agaricales</taxon>
        <taxon>Marasmiineae</taxon>
        <taxon>Mycenaceae</taxon>
        <taxon>Mycena</taxon>
    </lineage>
</organism>
<accession>A0AAD2GUX4</accession>
<evidence type="ECO:0000313" key="2">
    <source>
        <dbReference type="EMBL" id="CAK5262577.1"/>
    </source>
</evidence>
<evidence type="ECO:0000256" key="1">
    <source>
        <dbReference type="SAM" id="MobiDB-lite"/>
    </source>
</evidence>
<keyword evidence="3" id="KW-1185">Reference proteome</keyword>